<dbReference type="InterPro" id="IPR018039">
    <property type="entry name" value="IF_conserved"/>
</dbReference>
<dbReference type="GO" id="GO:0006998">
    <property type="term" value="P:nuclear envelope organization"/>
    <property type="evidence" value="ECO:0007669"/>
    <property type="project" value="TreeGrafter"/>
</dbReference>
<evidence type="ECO:0000256" key="5">
    <source>
        <dbReference type="SAM" id="MobiDB-lite"/>
    </source>
</evidence>
<reference evidence="7" key="1">
    <citation type="journal article" date="2000" name="Gene">
        <title>Tunicates have unusual nuclear lamins with a large deletion in the carboxyterminal tail domain.</title>
        <authorList>
            <person name="Riemer D."/>
            <person name="Wang J."/>
            <person name="Zimek A."/>
            <person name="Swalla B.J."/>
            <person name="Weber K."/>
        </authorList>
    </citation>
    <scope>NUCLEOTIDE SEQUENCE</scope>
</reference>
<keyword evidence="1 3" id="KW-0403">Intermediate filament</keyword>
<dbReference type="GO" id="GO:0005200">
    <property type="term" value="F:structural constituent of cytoskeleton"/>
    <property type="evidence" value="ECO:0007669"/>
    <property type="project" value="TreeGrafter"/>
</dbReference>
<dbReference type="Gene3D" id="1.20.5.170">
    <property type="match status" value="1"/>
</dbReference>
<comment type="similarity">
    <text evidence="3">Belongs to the intermediate filament family.</text>
</comment>
<feature type="compositionally biased region" description="Polar residues" evidence="5">
    <location>
        <begin position="447"/>
        <end position="461"/>
    </location>
</feature>
<evidence type="ECO:0000313" key="7">
    <source>
        <dbReference type="EMBL" id="CAC13135.1"/>
    </source>
</evidence>
<dbReference type="SUPFAM" id="SSF64593">
    <property type="entry name" value="Intermediate filament protein, coiled coil region"/>
    <property type="match status" value="2"/>
</dbReference>
<dbReference type="SUPFAM" id="SSF90257">
    <property type="entry name" value="Myosin rod fragments"/>
    <property type="match status" value="1"/>
</dbReference>
<feature type="coiled-coil region" evidence="4">
    <location>
        <begin position="274"/>
        <end position="375"/>
    </location>
</feature>
<dbReference type="GO" id="GO:0007097">
    <property type="term" value="P:nuclear migration"/>
    <property type="evidence" value="ECO:0007669"/>
    <property type="project" value="TreeGrafter"/>
</dbReference>
<dbReference type="SMART" id="SM01391">
    <property type="entry name" value="Filament"/>
    <property type="match status" value="1"/>
</dbReference>
<evidence type="ECO:0000256" key="3">
    <source>
        <dbReference type="RuleBase" id="RU000685"/>
    </source>
</evidence>
<feature type="compositionally biased region" description="Basic and acidic residues" evidence="5">
    <location>
        <begin position="464"/>
        <end position="487"/>
    </location>
</feature>
<evidence type="ECO:0000256" key="1">
    <source>
        <dbReference type="ARBA" id="ARBA00022754"/>
    </source>
</evidence>
<dbReference type="Gene3D" id="1.20.5.1160">
    <property type="entry name" value="Vasodilator-stimulated phosphoprotein"/>
    <property type="match status" value="2"/>
</dbReference>
<evidence type="ECO:0000256" key="2">
    <source>
        <dbReference type="ARBA" id="ARBA00023054"/>
    </source>
</evidence>
<dbReference type="EMBL" id="AJ271371">
    <property type="protein sequence ID" value="CAC13135.1"/>
    <property type="molecule type" value="mRNA"/>
</dbReference>
<accession>Q9GNM2</accession>
<dbReference type="PROSITE" id="PS00226">
    <property type="entry name" value="IF_ROD_1"/>
    <property type="match status" value="1"/>
</dbReference>
<dbReference type="PROSITE" id="PS51842">
    <property type="entry name" value="IF_ROD_2"/>
    <property type="match status" value="1"/>
</dbReference>
<dbReference type="GO" id="GO:0005652">
    <property type="term" value="C:nuclear lamina"/>
    <property type="evidence" value="ECO:0007669"/>
    <property type="project" value="TreeGrafter"/>
</dbReference>
<feature type="compositionally biased region" description="Low complexity" evidence="5">
    <location>
        <begin position="15"/>
        <end position="29"/>
    </location>
</feature>
<protein>
    <submittedName>
        <fullName evidence="7">Lamin</fullName>
    </submittedName>
</protein>
<dbReference type="InterPro" id="IPR039008">
    <property type="entry name" value="IF_rod_dom"/>
</dbReference>
<feature type="region of interest" description="Disordered" evidence="5">
    <location>
        <begin position="1"/>
        <end position="38"/>
    </location>
</feature>
<evidence type="ECO:0000256" key="4">
    <source>
        <dbReference type="SAM" id="Coils"/>
    </source>
</evidence>
<feature type="compositionally biased region" description="Basic residues" evidence="5">
    <location>
        <begin position="404"/>
        <end position="416"/>
    </location>
</feature>
<feature type="compositionally biased region" description="Low complexity" evidence="5">
    <location>
        <begin position="432"/>
        <end position="446"/>
    </location>
</feature>
<dbReference type="PANTHER" id="PTHR45721:SF11">
    <property type="entry name" value="LAMIN DM0-RELATED"/>
    <property type="match status" value="1"/>
</dbReference>
<name>Q9GNM2_STYCL</name>
<proteinExistence type="evidence at transcript level"/>
<dbReference type="GO" id="GO:0051664">
    <property type="term" value="P:nuclear pore localization"/>
    <property type="evidence" value="ECO:0007669"/>
    <property type="project" value="TreeGrafter"/>
</dbReference>
<dbReference type="GO" id="GO:0005882">
    <property type="term" value="C:intermediate filament"/>
    <property type="evidence" value="ECO:0007669"/>
    <property type="project" value="UniProtKB-KW"/>
</dbReference>
<dbReference type="AlphaFoldDB" id="Q9GNM2"/>
<dbReference type="Pfam" id="PF00038">
    <property type="entry name" value="Filament"/>
    <property type="match status" value="1"/>
</dbReference>
<dbReference type="PANTHER" id="PTHR45721">
    <property type="entry name" value="LAMIN DM0-RELATED"/>
    <property type="match status" value="1"/>
</dbReference>
<feature type="domain" description="IF rod" evidence="6">
    <location>
        <begin position="34"/>
        <end position="390"/>
    </location>
</feature>
<dbReference type="GO" id="GO:0090435">
    <property type="term" value="P:protein localization to nuclear envelope"/>
    <property type="evidence" value="ECO:0007669"/>
    <property type="project" value="TreeGrafter"/>
</dbReference>
<organism evidence="7">
    <name type="scientific">Styela clava</name>
    <name type="common">Sea squirt</name>
    <dbReference type="NCBI Taxonomy" id="7725"/>
    <lineage>
        <taxon>Eukaryota</taxon>
        <taxon>Metazoa</taxon>
        <taxon>Chordata</taxon>
        <taxon>Tunicata</taxon>
        <taxon>Ascidiacea</taxon>
        <taxon>Stolidobranchia</taxon>
        <taxon>Styelidae</taxon>
        <taxon>Styela</taxon>
    </lineage>
</organism>
<feature type="region of interest" description="Disordered" evidence="5">
    <location>
        <begin position="392"/>
        <end position="487"/>
    </location>
</feature>
<evidence type="ECO:0000259" key="6">
    <source>
        <dbReference type="PROSITE" id="PS51842"/>
    </source>
</evidence>
<dbReference type="GO" id="GO:0031507">
    <property type="term" value="P:heterochromatin formation"/>
    <property type="evidence" value="ECO:0007669"/>
    <property type="project" value="TreeGrafter"/>
</dbReference>
<keyword evidence="2 4" id="KW-0175">Coiled coil</keyword>
<sequence length="487" mass="56203">MSTPRQQSRRKEQSRQQGSPSTPLSPSVTSRREEKDQMINLNNRLAAYIEKIRSLETENRRLQIQVTSHEETSSREVSNIKEMYETEIKEARRLLDEVAKERAQLQLEVASLQDRADSEKIRADGLEHDNSVLEGKLKDASKRLRAKEAQTANALKERDDAVAQLDSFKAKVNDLAQELETTRKTLESETLQRIEYQNKLQSLQEDLQFKEKLWKEEVRESRRRHDVSVTEIDENIKVDYESRLEAAIADLRDQQNYEIDQMRDDLEGQYKAKIESARAQVDSTRRLLTQLQEGSKSSQMKIDRFQTTIRSLESENKKLSHRIGDLEGQLEAAIELKRAAVAVVEEERDELRSRLDEMETEYAELLNLKLQLDMEISTYRKLLEEEEARLNISPGQTESDSKLRTRAARRKRKRVGQTKSQEISMKQQKQDTSSSASASAGTTTITRETVSVEQTTRQRSTLEVGKEDLFHEQGEPQSEGEKSCVVM</sequence>
<gene>
    <name evidence="7" type="primary">lamin L1 alpha</name>
</gene>
<feature type="compositionally biased region" description="Polar residues" evidence="5">
    <location>
        <begin position="417"/>
        <end position="431"/>
    </location>
</feature>